<accession>A0A8S0T6W8</accession>
<dbReference type="Proteomes" id="UP000594638">
    <property type="component" value="Unassembled WGS sequence"/>
</dbReference>
<dbReference type="OrthoDB" id="1720301at2759"/>
<evidence type="ECO:0000256" key="2">
    <source>
        <dbReference type="ARBA" id="ARBA00022737"/>
    </source>
</evidence>
<protein>
    <submittedName>
        <fullName evidence="6">Uncharacterized protein</fullName>
    </submittedName>
</protein>
<evidence type="ECO:0000256" key="5">
    <source>
        <dbReference type="SAM" id="MobiDB-lite"/>
    </source>
</evidence>
<dbReference type="GO" id="GO:0005634">
    <property type="term" value="C:nucleus"/>
    <property type="evidence" value="ECO:0007669"/>
    <property type="project" value="UniProtKB-SubCell"/>
</dbReference>
<organism evidence="6 7">
    <name type="scientific">Olea europaea subsp. europaea</name>
    <dbReference type="NCBI Taxonomy" id="158383"/>
    <lineage>
        <taxon>Eukaryota</taxon>
        <taxon>Viridiplantae</taxon>
        <taxon>Streptophyta</taxon>
        <taxon>Embryophyta</taxon>
        <taxon>Tracheophyta</taxon>
        <taxon>Spermatophyta</taxon>
        <taxon>Magnoliopsida</taxon>
        <taxon>eudicotyledons</taxon>
        <taxon>Gunneridae</taxon>
        <taxon>Pentapetalae</taxon>
        <taxon>asterids</taxon>
        <taxon>lamiids</taxon>
        <taxon>Lamiales</taxon>
        <taxon>Oleaceae</taxon>
        <taxon>Oleeae</taxon>
        <taxon>Olea</taxon>
    </lineage>
</organism>
<dbReference type="PANTHER" id="PTHR48039">
    <property type="entry name" value="RNA-BINDING MOTIF PROTEIN 14B"/>
    <property type="match status" value="1"/>
</dbReference>
<gene>
    <name evidence="6" type="ORF">OLEA9_A090742</name>
</gene>
<keyword evidence="3" id="KW-0694">RNA-binding</keyword>
<dbReference type="EMBL" id="CACTIH010005664">
    <property type="protein sequence ID" value="CAA3000023.1"/>
    <property type="molecule type" value="Genomic_DNA"/>
</dbReference>
<sequence length="244" mass="28216">MRCSKKRYRGYLFGHISLAERLHEEKMTKLQSPNFHVSKTRLIIYNVPKLMEEKNLRQLCIDAVTSRATKQKPTIHQLKLLKDKKGKEGKKCCPHNVQTLKLCKEKLQAQKASLDDVGDLQQNHTVKPQDSLANKNRRKRKSRVEKTLKNFDSKKVCELENKAIEGTTFEKGRATKKQKRSMRSRIDGALPEKTLKGSKQQAKVAEETHRKPNYDPACKYWKAKVAEETHRELNTATTGIHLEE</sequence>
<reference evidence="6 7" key="1">
    <citation type="submission" date="2019-12" db="EMBL/GenBank/DDBJ databases">
        <authorList>
            <person name="Alioto T."/>
            <person name="Alioto T."/>
            <person name="Gomez Garrido J."/>
        </authorList>
    </citation>
    <scope>NUCLEOTIDE SEQUENCE [LARGE SCALE GENOMIC DNA]</scope>
</reference>
<evidence type="ECO:0000256" key="1">
    <source>
        <dbReference type="ARBA" id="ARBA00004123"/>
    </source>
</evidence>
<evidence type="ECO:0000313" key="7">
    <source>
        <dbReference type="Proteomes" id="UP000594638"/>
    </source>
</evidence>
<keyword evidence="2" id="KW-0677">Repeat</keyword>
<feature type="compositionally biased region" description="Polar residues" evidence="5">
    <location>
        <begin position="120"/>
        <end position="134"/>
    </location>
</feature>
<keyword evidence="4" id="KW-0539">Nucleus</keyword>
<evidence type="ECO:0000256" key="4">
    <source>
        <dbReference type="ARBA" id="ARBA00023242"/>
    </source>
</evidence>
<dbReference type="PANTHER" id="PTHR48039:SF5">
    <property type="entry name" value="RNA-BINDING PROTEIN 28"/>
    <property type="match status" value="1"/>
</dbReference>
<feature type="region of interest" description="Disordered" evidence="5">
    <location>
        <begin position="115"/>
        <end position="146"/>
    </location>
</feature>
<evidence type="ECO:0000256" key="3">
    <source>
        <dbReference type="ARBA" id="ARBA00022884"/>
    </source>
</evidence>
<proteinExistence type="predicted"/>
<comment type="caution">
    <text evidence="6">The sequence shown here is derived from an EMBL/GenBank/DDBJ whole genome shotgun (WGS) entry which is preliminary data.</text>
</comment>
<name>A0A8S0T6W8_OLEEU</name>
<dbReference type="Gramene" id="OE9A090742T1">
    <property type="protein sequence ID" value="OE9A090742C1"/>
    <property type="gene ID" value="OE9A090742"/>
</dbReference>
<dbReference type="InterPro" id="IPR051945">
    <property type="entry name" value="RRM_MRD1_RNA_proc_ribogen"/>
</dbReference>
<evidence type="ECO:0000313" key="6">
    <source>
        <dbReference type="EMBL" id="CAA3000023.1"/>
    </source>
</evidence>
<dbReference type="AlphaFoldDB" id="A0A8S0T6W8"/>
<comment type="subcellular location">
    <subcellularLocation>
        <location evidence="1">Nucleus</location>
    </subcellularLocation>
</comment>
<keyword evidence="7" id="KW-1185">Reference proteome</keyword>
<dbReference type="GO" id="GO:0003729">
    <property type="term" value="F:mRNA binding"/>
    <property type="evidence" value="ECO:0007669"/>
    <property type="project" value="TreeGrafter"/>
</dbReference>